<accession>A0ABU3F1C3</accession>
<protein>
    <submittedName>
        <fullName evidence="1">Uncharacterized protein</fullName>
    </submittedName>
</protein>
<comment type="caution">
    <text evidence="1">The sequence shown here is derived from an EMBL/GenBank/DDBJ whole genome shotgun (WGS) entry which is preliminary data.</text>
</comment>
<organism evidence="1 2">
    <name type="scientific">Enterococcus hulanensis</name>
    <dbReference type="NCBI Taxonomy" id="2559929"/>
    <lineage>
        <taxon>Bacteria</taxon>
        <taxon>Bacillati</taxon>
        <taxon>Bacillota</taxon>
        <taxon>Bacilli</taxon>
        <taxon>Lactobacillales</taxon>
        <taxon>Enterococcaceae</taxon>
        <taxon>Enterococcus</taxon>
    </lineage>
</organism>
<proteinExistence type="predicted"/>
<reference evidence="1 2" key="1">
    <citation type="submission" date="2023-03" db="EMBL/GenBank/DDBJ databases">
        <authorList>
            <person name="Shen W."/>
            <person name="Cai J."/>
        </authorList>
    </citation>
    <scope>NUCLEOTIDE SEQUENCE [LARGE SCALE GENOMIC DNA]</scope>
    <source>
        <strain evidence="1 2">D6-4</strain>
    </source>
</reference>
<gene>
    <name evidence="1" type="ORF">P7D85_14220</name>
</gene>
<evidence type="ECO:0000313" key="1">
    <source>
        <dbReference type="EMBL" id="MDT2600938.1"/>
    </source>
</evidence>
<dbReference type="RefSeq" id="WP_311822973.1">
    <property type="nucleotide sequence ID" value="NZ_JARPYF010000008.1"/>
</dbReference>
<keyword evidence="2" id="KW-1185">Reference proteome</keyword>
<dbReference type="EMBL" id="JARPYI010000008">
    <property type="protein sequence ID" value="MDT2600938.1"/>
    <property type="molecule type" value="Genomic_DNA"/>
</dbReference>
<sequence>MSAVVALAKKLKRFVEIDEDLAMEMFSITCQLPLLHQSMRDLGDLQDEVVINEAQQLFERLMKVWV</sequence>
<name>A0ABU3F1C3_9ENTE</name>
<dbReference type="Proteomes" id="UP001252875">
    <property type="component" value="Unassembled WGS sequence"/>
</dbReference>
<evidence type="ECO:0000313" key="2">
    <source>
        <dbReference type="Proteomes" id="UP001252875"/>
    </source>
</evidence>